<dbReference type="SMART" id="SM00186">
    <property type="entry name" value="FBG"/>
    <property type="match status" value="1"/>
</dbReference>
<comment type="subcellular location">
    <subcellularLocation>
        <location evidence="1">Secreted</location>
    </subcellularLocation>
</comment>
<evidence type="ECO:0000259" key="5">
    <source>
        <dbReference type="PROSITE" id="PS51406"/>
    </source>
</evidence>
<keyword evidence="6" id="KW-1185">Reference proteome</keyword>
<dbReference type="CDD" id="cd00087">
    <property type="entry name" value="FReD"/>
    <property type="match status" value="1"/>
</dbReference>
<sequence length="334" mass="37482">MVPGCLVSTSVPSRLGREALEKVTMKLTLILLLNSLARVVSGGPQPLLSGSLQPKSLEETESFIPDSEEYDGTLDASDASEDFHLDSGEDADYFEGGFPQDCAEIFKQGITDDGIYTIQPAGSREPFEAFCDMGTDGGGWTVFQRRQSGAVDFNRTWGEYKRGFGVPSGEHWLGNDRLHELTWGPAGARLARHASLRVELEDWHGVRRHALYARFRVAPERERYRLTARAYRGDAGNALTYRRGYSHDGRPFSTPDRDHDAYAAGSCAAYYAAGWWFDACFAANLNGRYYRGGRYRGAVTDGIFWGTWYLLSDYRSGRKYTFKFVEMKTRPADF</sequence>
<dbReference type="Gene3D" id="3.90.215.10">
    <property type="entry name" value="Gamma Fibrinogen, chain A, domain 1"/>
    <property type="match status" value="1"/>
</dbReference>
<accession>A0AAJ7TZT7</accession>
<dbReference type="GO" id="GO:0072377">
    <property type="term" value="P:blood coagulation, common pathway"/>
    <property type="evidence" value="ECO:0007669"/>
    <property type="project" value="TreeGrafter"/>
</dbReference>
<dbReference type="AlphaFoldDB" id="A0AAJ7TZT7"/>
<dbReference type="GO" id="GO:0070527">
    <property type="term" value="P:platelet aggregation"/>
    <property type="evidence" value="ECO:0007669"/>
    <property type="project" value="TreeGrafter"/>
</dbReference>
<dbReference type="InterPro" id="IPR037579">
    <property type="entry name" value="FIB_ANG-like"/>
</dbReference>
<dbReference type="PROSITE" id="PS00514">
    <property type="entry name" value="FIBRINOGEN_C_1"/>
    <property type="match status" value="1"/>
</dbReference>
<protein>
    <submittedName>
        <fullName evidence="7">Fibroleukin-like</fullName>
    </submittedName>
</protein>
<evidence type="ECO:0000256" key="4">
    <source>
        <dbReference type="ARBA" id="ARBA00023180"/>
    </source>
</evidence>
<dbReference type="GO" id="GO:0042730">
    <property type="term" value="P:fibrinolysis"/>
    <property type="evidence" value="ECO:0007669"/>
    <property type="project" value="TreeGrafter"/>
</dbReference>
<dbReference type="GO" id="GO:0030674">
    <property type="term" value="F:protein-macromolecule adaptor activity"/>
    <property type="evidence" value="ECO:0007669"/>
    <property type="project" value="TreeGrafter"/>
</dbReference>
<dbReference type="InterPro" id="IPR014716">
    <property type="entry name" value="Fibrinogen_a/b/g_C_1"/>
</dbReference>
<dbReference type="InterPro" id="IPR002181">
    <property type="entry name" value="Fibrinogen_a/b/g_C_dom"/>
</dbReference>
<feature type="domain" description="Fibrinogen C-terminal" evidence="5">
    <location>
        <begin position="93"/>
        <end position="333"/>
    </location>
</feature>
<dbReference type="Pfam" id="PF00147">
    <property type="entry name" value="Fibrinogen_C"/>
    <property type="match status" value="1"/>
</dbReference>
<dbReference type="GO" id="GO:0034116">
    <property type="term" value="P:positive regulation of heterotypic cell-cell adhesion"/>
    <property type="evidence" value="ECO:0007669"/>
    <property type="project" value="TreeGrafter"/>
</dbReference>
<dbReference type="KEGG" id="pmrn:116951255"/>
<dbReference type="GO" id="GO:0005577">
    <property type="term" value="C:fibrinogen complex"/>
    <property type="evidence" value="ECO:0007669"/>
    <property type="project" value="TreeGrafter"/>
</dbReference>
<keyword evidence="2" id="KW-0964">Secreted</keyword>
<dbReference type="PANTHER" id="PTHR47221">
    <property type="entry name" value="FIBRINOGEN ALPHA CHAIN"/>
    <property type="match status" value="1"/>
</dbReference>
<evidence type="ECO:0000313" key="7">
    <source>
        <dbReference type="RefSeq" id="XP_032825647.1"/>
    </source>
</evidence>
<dbReference type="NCBIfam" id="NF040941">
    <property type="entry name" value="GGGWT_bact"/>
    <property type="match status" value="1"/>
</dbReference>
<organism evidence="6 7">
    <name type="scientific">Petromyzon marinus</name>
    <name type="common">Sea lamprey</name>
    <dbReference type="NCBI Taxonomy" id="7757"/>
    <lineage>
        <taxon>Eukaryota</taxon>
        <taxon>Metazoa</taxon>
        <taxon>Chordata</taxon>
        <taxon>Craniata</taxon>
        <taxon>Vertebrata</taxon>
        <taxon>Cyclostomata</taxon>
        <taxon>Hyperoartia</taxon>
        <taxon>Petromyzontiformes</taxon>
        <taxon>Petromyzontidae</taxon>
        <taxon>Petromyzon</taxon>
    </lineage>
</organism>
<dbReference type="PROSITE" id="PS51406">
    <property type="entry name" value="FIBRINOGEN_C_2"/>
    <property type="match status" value="1"/>
</dbReference>
<dbReference type="InterPro" id="IPR020837">
    <property type="entry name" value="Fibrinogen_CS"/>
</dbReference>
<dbReference type="SUPFAM" id="SSF56496">
    <property type="entry name" value="Fibrinogen C-terminal domain-like"/>
    <property type="match status" value="1"/>
</dbReference>
<dbReference type="PANTHER" id="PTHR47221:SF5">
    <property type="entry name" value="FIBRINOGEN C-TERMINAL DOMAIN-CONTAINING PROTEIN"/>
    <property type="match status" value="1"/>
</dbReference>
<dbReference type="Proteomes" id="UP001318040">
    <property type="component" value="Chromosome 42"/>
</dbReference>
<evidence type="ECO:0000256" key="2">
    <source>
        <dbReference type="ARBA" id="ARBA00022525"/>
    </source>
</evidence>
<dbReference type="FunFam" id="3.90.215.10:FF:000001">
    <property type="entry name" value="Tenascin isoform 1"/>
    <property type="match status" value="1"/>
</dbReference>
<dbReference type="RefSeq" id="XP_032825647.1">
    <property type="nucleotide sequence ID" value="XM_032969756.1"/>
</dbReference>
<evidence type="ECO:0000256" key="1">
    <source>
        <dbReference type="ARBA" id="ARBA00004613"/>
    </source>
</evidence>
<evidence type="ECO:0000313" key="6">
    <source>
        <dbReference type="Proteomes" id="UP001318040"/>
    </source>
</evidence>
<evidence type="ECO:0000256" key="3">
    <source>
        <dbReference type="ARBA" id="ARBA00023157"/>
    </source>
</evidence>
<name>A0AAJ7TZT7_PETMA</name>
<keyword evidence="3" id="KW-1015">Disulfide bond</keyword>
<reference evidence="7" key="1">
    <citation type="submission" date="2025-08" db="UniProtKB">
        <authorList>
            <consortium name="RefSeq"/>
        </authorList>
    </citation>
    <scope>IDENTIFICATION</scope>
    <source>
        <tissue evidence="7">Sperm</tissue>
    </source>
</reference>
<dbReference type="InterPro" id="IPR036056">
    <property type="entry name" value="Fibrinogen-like_C"/>
</dbReference>
<proteinExistence type="predicted"/>
<gene>
    <name evidence="7" type="primary">LOC116951255</name>
</gene>
<dbReference type="GO" id="GO:0005201">
    <property type="term" value="F:extracellular matrix structural constituent"/>
    <property type="evidence" value="ECO:0007669"/>
    <property type="project" value="TreeGrafter"/>
</dbReference>
<keyword evidence="4" id="KW-0325">Glycoprotein</keyword>